<reference evidence="7" key="2">
    <citation type="submission" date="2020-08" db="EMBL/GenBank/DDBJ databases">
        <title>Plant Genome Project.</title>
        <authorList>
            <person name="Zhang R.-G."/>
        </authorList>
    </citation>
    <scope>NUCLEOTIDE SEQUENCE</scope>
    <source>
        <strain evidence="7">Huo1</strain>
        <tissue evidence="7">Leaf</tissue>
    </source>
</reference>
<feature type="region of interest" description="Disordered" evidence="4">
    <location>
        <begin position="194"/>
        <end position="261"/>
    </location>
</feature>
<dbReference type="PANTHER" id="PTHR11165">
    <property type="entry name" value="SKP1"/>
    <property type="match status" value="1"/>
</dbReference>
<organism evidence="7">
    <name type="scientific">Salvia splendens</name>
    <name type="common">Scarlet sage</name>
    <dbReference type="NCBI Taxonomy" id="180675"/>
    <lineage>
        <taxon>Eukaryota</taxon>
        <taxon>Viridiplantae</taxon>
        <taxon>Streptophyta</taxon>
        <taxon>Embryophyta</taxon>
        <taxon>Tracheophyta</taxon>
        <taxon>Spermatophyta</taxon>
        <taxon>Magnoliopsida</taxon>
        <taxon>eudicotyledons</taxon>
        <taxon>Gunneridae</taxon>
        <taxon>Pentapetalae</taxon>
        <taxon>asterids</taxon>
        <taxon>lamiids</taxon>
        <taxon>Lamiales</taxon>
        <taxon>Lamiaceae</taxon>
        <taxon>Nepetoideae</taxon>
        <taxon>Mentheae</taxon>
        <taxon>Salviinae</taxon>
        <taxon>Salvia</taxon>
        <taxon>Salvia subgen. Calosphace</taxon>
        <taxon>core Calosphace</taxon>
    </lineage>
</organism>
<dbReference type="InterPro" id="IPR011333">
    <property type="entry name" value="SKP1/BTB/POZ_sf"/>
</dbReference>
<feature type="domain" description="SKP1 component POZ" evidence="6">
    <location>
        <begin position="6"/>
        <end position="67"/>
    </location>
</feature>
<keyword evidence="8" id="KW-1185">Reference proteome</keyword>
<evidence type="ECO:0000313" key="8">
    <source>
        <dbReference type="Proteomes" id="UP000298416"/>
    </source>
</evidence>
<sequence length="371" mass="42501">MLKAYVWLQTSDGSIQQVEQEVAMYCPFICQEIHAGMGSSKNYPISLPSRVNPSMLSLILDYCRFHQVLGRSNKVVLVIGELCFFMCPDNFLERKSFDEKFVRMDTKRLCELTSAADSLQLKPLVDLTSRALARVIEGKTPEEIREIFHLPDDLTEEEKLEPIKNTMDDPRIRLLNRLYARKRKELKERERLKNVETEEDRGDERSVDDLLSFINGGGEDSKGTRTSKSKKKSRKRKDLKTAYSNCTSTSNNTSSSNHDVDVNKKETNELHSESGNPSLHNKLLNDVCNATKLLDLEDDGLAAEDEFDGIDPALKEKLDREVEDFARRLNSDWPEIMQEILSRGQERRPLPLTVNGNGSLRRYTSSDQRHK</sequence>
<gene>
    <name evidence="7" type="ORF">SASPL_102635</name>
</gene>
<evidence type="ECO:0000256" key="2">
    <source>
        <dbReference type="ARBA" id="ARBA00009993"/>
    </source>
</evidence>
<dbReference type="EMBL" id="PNBA02000001">
    <property type="protein sequence ID" value="KAG6437709.1"/>
    <property type="molecule type" value="Genomic_DNA"/>
</dbReference>
<dbReference type="GO" id="GO:0009867">
    <property type="term" value="P:jasmonic acid mediated signaling pathway"/>
    <property type="evidence" value="ECO:0007669"/>
    <property type="project" value="UniProtKB-ARBA"/>
</dbReference>
<accession>A0A8X8YTZ3</accession>
<evidence type="ECO:0000313" key="7">
    <source>
        <dbReference type="EMBL" id="KAG6437709.1"/>
    </source>
</evidence>
<dbReference type="InterPro" id="IPR036296">
    <property type="entry name" value="SKP1-like_dim_sf"/>
</dbReference>
<evidence type="ECO:0000256" key="3">
    <source>
        <dbReference type="ARBA" id="ARBA00022786"/>
    </source>
</evidence>
<dbReference type="InterPro" id="IPR001232">
    <property type="entry name" value="SKP1-like"/>
</dbReference>
<feature type="domain" description="SKP1 component dimerisation" evidence="5">
    <location>
        <begin position="122"/>
        <end position="159"/>
    </location>
</feature>
<dbReference type="AlphaFoldDB" id="A0A8X8YTZ3"/>
<reference evidence="7" key="1">
    <citation type="submission" date="2018-01" db="EMBL/GenBank/DDBJ databases">
        <authorList>
            <person name="Mao J.F."/>
        </authorList>
    </citation>
    <scope>NUCLEOTIDE SEQUENCE</scope>
    <source>
        <strain evidence="7">Huo1</strain>
        <tissue evidence="7">Leaf</tissue>
    </source>
</reference>
<comment type="pathway">
    <text evidence="1">Protein modification; protein ubiquitination.</text>
</comment>
<proteinExistence type="inferred from homology"/>
<dbReference type="GO" id="GO:0006511">
    <property type="term" value="P:ubiquitin-dependent protein catabolic process"/>
    <property type="evidence" value="ECO:0007669"/>
    <property type="project" value="InterPro"/>
</dbReference>
<dbReference type="InterPro" id="IPR016897">
    <property type="entry name" value="SKP1"/>
</dbReference>
<comment type="caution">
    <text evidence="7">The sequence shown here is derived from an EMBL/GenBank/DDBJ whole genome shotgun (WGS) entry which is preliminary data.</text>
</comment>
<dbReference type="SUPFAM" id="SSF81382">
    <property type="entry name" value="Skp1 dimerisation domain-like"/>
    <property type="match status" value="1"/>
</dbReference>
<dbReference type="Pfam" id="PF01466">
    <property type="entry name" value="Skp1"/>
    <property type="match status" value="1"/>
</dbReference>
<evidence type="ECO:0000256" key="4">
    <source>
        <dbReference type="SAM" id="MobiDB-lite"/>
    </source>
</evidence>
<dbReference type="Pfam" id="PF03931">
    <property type="entry name" value="Skp1_POZ"/>
    <property type="match status" value="1"/>
</dbReference>
<feature type="compositionally biased region" description="Low complexity" evidence="4">
    <location>
        <begin position="244"/>
        <end position="257"/>
    </location>
</feature>
<feature type="region of interest" description="Disordered" evidence="4">
    <location>
        <begin position="344"/>
        <end position="371"/>
    </location>
</feature>
<feature type="compositionally biased region" description="Basic and acidic residues" evidence="4">
    <location>
        <begin position="194"/>
        <end position="208"/>
    </location>
</feature>
<feature type="compositionally biased region" description="Polar residues" evidence="4">
    <location>
        <begin position="354"/>
        <end position="371"/>
    </location>
</feature>
<keyword evidence="3" id="KW-0833">Ubl conjugation pathway</keyword>
<dbReference type="InterPro" id="IPR016072">
    <property type="entry name" value="Skp1_comp_dimer"/>
</dbReference>
<feature type="compositionally biased region" description="Basic residues" evidence="4">
    <location>
        <begin position="225"/>
        <end position="238"/>
    </location>
</feature>
<dbReference type="Gene3D" id="3.30.710.10">
    <property type="entry name" value="Potassium Channel Kv1.1, Chain A"/>
    <property type="match status" value="1"/>
</dbReference>
<evidence type="ECO:0000259" key="6">
    <source>
        <dbReference type="Pfam" id="PF03931"/>
    </source>
</evidence>
<name>A0A8X8YTZ3_SALSN</name>
<dbReference type="SMART" id="SM00512">
    <property type="entry name" value="Skp1"/>
    <property type="match status" value="1"/>
</dbReference>
<comment type="similarity">
    <text evidence="2">Belongs to the SKP1 family.</text>
</comment>
<dbReference type="SUPFAM" id="SSF54695">
    <property type="entry name" value="POZ domain"/>
    <property type="match status" value="1"/>
</dbReference>
<dbReference type="Proteomes" id="UP000298416">
    <property type="component" value="Unassembled WGS sequence"/>
</dbReference>
<evidence type="ECO:0008006" key="9">
    <source>
        <dbReference type="Google" id="ProtNLM"/>
    </source>
</evidence>
<protein>
    <recommendedName>
        <fullName evidence="9">SKP1-like protein 21</fullName>
    </recommendedName>
</protein>
<evidence type="ECO:0000256" key="1">
    <source>
        <dbReference type="ARBA" id="ARBA00004906"/>
    </source>
</evidence>
<evidence type="ECO:0000259" key="5">
    <source>
        <dbReference type="Pfam" id="PF01466"/>
    </source>
</evidence>
<dbReference type="InterPro" id="IPR016073">
    <property type="entry name" value="Skp1_comp_POZ"/>
</dbReference>